<dbReference type="GO" id="GO:0000166">
    <property type="term" value="F:nucleotide binding"/>
    <property type="evidence" value="ECO:0007669"/>
    <property type="project" value="UniProtKB-KW"/>
</dbReference>
<evidence type="ECO:0000313" key="5">
    <source>
        <dbReference type="EMBL" id="HGM59429.1"/>
    </source>
</evidence>
<sequence length="1081" mass="122837">MVVTGYRDLALLKINVLLHDPLNKSFLIEQLGSQFRDKHREIAKIFLHNVLGETSLHAAGLREELEKIVVEADSIASSFDRWVLKTTRTTRWTTRWPEGSYIYYEYFHNIFEPHLRVKLGKSPSDSDINNVVKELNEILINVDKLIKVETFPESELLIYNTLYTLLEPVWYSKGLSPSLADTRTPTHTIFDHLYASVSVSNMLLNGKSGIDGFYVIIDFPGIQRFVNAGRKAGDIWASSWLLSNLIWSINEYFMNIYGYDVVVSPTPRLNPYTLRTLLSRLLNLEDQGYYLITDLDNKIKESKDLKDTIQKIIEFFEKIYGIEKGGRTGIQRMWLQPLIPATTTLLIPRIKLNGVQSLETEDDVARKIDECFVEAWKKIVEFVESKLTSGKSVLHQIMGGLLKSVKNILDIPFQGINIAVVRIADVYEAIKKCIIYGEKDICEELGLKINLQSPQQIGIELEKLAKSLIWHVLMTRSTSLARIDKYGKFYNYMLRPFWTYSGGQLNPVDERLMGFSGDWIPCSLCGQEPAYIVLRKDVKIPNQVAFRIETFRIEDVEKLLTITGVEDRVSAQSLIPYVFKPGEALGPYCILKRSLYISLRDHLEILSTDDVALSAISEFLKKLNWLENLKVKADMKGLKGEDIEYLFTAPSDVSRIIKKPFKDIYALAVHSNINYEDFVKKITEYLVETCRESGVKPEDLLNNIVSVIGVSKNSSIYSLIKTLAENREINLNNLCQFLSLRTQYAIVKGDADNIGKIMMGEMFGKIDEYKEIIVESIKNNGKPVGSEEVYKYLDEGYGNAAKIIKALGLKSLPLSPAMHQALSLSLMLTAISDYRIVREGNGFLIYSGGDDVLAFLPVETAINTVIKLREEFYSDGFKKINNIPVASSILTGRSFSIRFANILDVMSTEIFNTIEYLEKRAKKARWSISGKSSQSGKFVCEKDTLVVTSSRSGVGALFPLKISIDLKQDDNVKEILDLIREILRETPLLLLTVLSSNIPEDYYKLVKDYENYMDSNTLYSFFEYVLKRNVKLKSTALSESVLAKLYGIFSNIKDLNVCIRGDKSTAIQEYVKFILVLRGVL</sequence>
<dbReference type="InterPro" id="IPR024615">
    <property type="entry name" value="CRISPR-assoc_Cmr2_N"/>
</dbReference>
<dbReference type="Pfam" id="PF12469">
    <property type="entry name" value="Cmr2_N"/>
    <property type="match status" value="1"/>
</dbReference>
<gene>
    <name evidence="5" type="primary">cas10</name>
    <name evidence="5" type="ORF">ENU14_07645</name>
</gene>
<dbReference type="Pfam" id="PF22335">
    <property type="entry name" value="Cas10-Cmr2_palm2"/>
    <property type="match status" value="1"/>
</dbReference>
<feature type="domain" description="CRISPR-associated protein Cmr2 N-terminal" evidence="3">
    <location>
        <begin position="214"/>
        <end position="381"/>
    </location>
</feature>
<evidence type="ECO:0000256" key="2">
    <source>
        <dbReference type="ARBA" id="ARBA00023118"/>
    </source>
</evidence>
<evidence type="ECO:0000259" key="4">
    <source>
        <dbReference type="Pfam" id="PF22335"/>
    </source>
</evidence>
<dbReference type="GO" id="GO:0051607">
    <property type="term" value="P:defense response to virus"/>
    <property type="evidence" value="ECO:0007669"/>
    <property type="project" value="UniProtKB-KW"/>
</dbReference>
<proteinExistence type="predicted"/>
<reference evidence="5" key="1">
    <citation type="journal article" date="2020" name="mSystems">
        <title>Genome- and Community-Level Interaction Insights into Carbon Utilization and Element Cycling Functions of Hydrothermarchaeota in Hydrothermal Sediment.</title>
        <authorList>
            <person name="Zhou Z."/>
            <person name="Liu Y."/>
            <person name="Xu W."/>
            <person name="Pan J."/>
            <person name="Luo Z.H."/>
            <person name="Li M."/>
        </authorList>
    </citation>
    <scope>NUCLEOTIDE SEQUENCE [LARGE SCALE GENOMIC DNA]</scope>
    <source>
        <strain evidence="5">SpSt-642</strain>
    </source>
</reference>
<comment type="caution">
    <text evidence="5">The sequence shown here is derived from an EMBL/GenBank/DDBJ whole genome shotgun (WGS) entry which is preliminary data.</text>
</comment>
<keyword evidence="1" id="KW-0547">Nucleotide-binding</keyword>
<dbReference type="InterPro" id="IPR043128">
    <property type="entry name" value="Rev_trsase/Diguanyl_cyclase"/>
</dbReference>
<dbReference type="Gene3D" id="3.30.70.2220">
    <property type="entry name" value="CRISPR-Cas system, Cmr2 subunit, D1 domain, cysteine cluster"/>
    <property type="match status" value="1"/>
</dbReference>
<evidence type="ECO:0000256" key="1">
    <source>
        <dbReference type="ARBA" id="ARBA00022741"/>
    </source>
</evidence>
<keyword evidence="2" id="KW-0051">Antiviral defense</keyword>
<dbReference type="NCBIfam" id="TIGR02577">
    <property type="entry name" value="cas_TM1794_Cmr2"/>
    <property type="match status" value="1"/>
</dbReference>
<feature type="domain" description="Cas10/Cmr2 second palm" evidence="4">
    <location>
        <begin position="744"/>
        <end position="924"/>
    </location>
</feature>
<dbReference type="InterPro" id="IPR013407">
    <property type="entry name" value="CRISPR-assoc_prot_Cmr2"/>
</dbReference>
<dbReference type="InterPro" id="IPR054767">
    <property type="entry name" value="Cas10-Cmr2_palm2"/>
</dbReference>
<dbReference type="Gene3D" id="3.30.70.270">
    <property type="match status" value="1"/>
</dbReference>
<organism evidence="5">
    <name type="scientific">Staphylothermus marinus</name>
    <dbReference type="NCBI Taxonomy" id="2280"/>
    <lineage>
        <taxon>Archaea</taxon>
        <taxon>Thermoproteota</taxon>
        <taxon>Thermoprotei</taxon>
        <taxon>Desulfurococcales</taxon>
        <taxon>Desulfurococcaceae</taxon>
        <taxon>Staphylothermus</taxon>
    </lineage>
</organism>
<protein>
    <submittedName>
        <fullName evidence="5">Type III-B CRISPR-associated protein Cas10/Cmr2</fullName>
    </submittedName>
</protein>
<dbReference type="EMBL" id="DTBJ01000064">
    <property type="protein sequence ID" value="HGM59429.1"/>
    <property type="molecule type" value="Genomic_DNA"/>
</dbReference>
<dbReference type="AlphaFoldDB" id="A0A7C4HCK8"/>
<accession>A0A7C4HCK8</accession>
<evidence type="ECO:0000259" key="3">
    <source>
        <dbReference type="Pfam" id="PF12469"/>
    </source>
</evidence>
<dbReference type="InterPro" id="IPR038242">
    <property type="entry name" value="Cmr2_N"/>
</dbReference>
<name>A0A7C4HCK8_STAMA</name>